<protein>
    <submittedName>
        <fullName evidence="2">Uncharacterized protein</fullName>
    </submittedName>
</protein>
<name>A0A9Q1GZC9_9CARY</name>
<comment type="caution">
    <text evidence="2">The sequence shown here is derived from an EMBL/GenBank/DDBJ whole genome shotgun (WGS) entry which is preliminary data.</text>
</comment>
<proteinExistence type="predicted"/>
<organism evidence="2 3">
    <name type="scientific">Carnegiea gigantea</name>
    <dbReference type="NCBI Taxonomy" id="171969"/>
    <lineage>
        <taxon>Eukaryota</taxon>
        <taxon>Viridiplantae</taxon>
        <taxon>Streptophyta</taxon>
        <taxon>Embryophyta</taxon>
        <taxon>Tracheophyta</taxon>
        <taxon>Spermatophyta</taxon>
        <taxon>Magnoliopsida</taxon>
        <taxon>eudicotyledons</taxon>
        <taxon>Gunneridae</taxon>
        <taxon>Pentapetalae</taxon>
        <taxon>Caryophyllales</taxon>
        <taxon>Cactineae</taxon>
        <taxon>Cactaceae</taxon>
        <taxon>Cactoideae</taxon>
        <taxon>Echinocereeae</taxon>
        <taxon>Carnegiea</taxon>
    </lineage>
</organism>
<dbReference type="EMBL" id="JAKOGI010001038">
    <property type="protein sequence ID" value="KAJ8428232.1"/>
    <property type="molecule type" value="Genomic_DNA"/>
</dbReference>
<dbReference type="Proteomes" id="UP001153076">
    <property type="component" value="Unassembled WGS sequence"/>
</dbReference>
<evidence type="ECO:0000313" key="2">
    <source>
        <dbReference type="EMBL" id="KAJ8428232.1"/>
    </source>
</evidence>
<feature type="region of interest" description="Disordered" evidence="1">
    <location>
        <begin position="15"/>
        <end position="35"/>
    </location>
</feature>
<evidence type="ECO:0000313" key="3">
    <source>
        <dbReference type="Proteomes" id="UP001153076"/>
    </source>
</evidence>
<reference evidence="2" key="1">
    <citation type="submission" date="2022-04" db="EMBL/GenBank/DDBJ databases">
        <title>Carnegiea gigantea Genome sequencing and assembly v2.</title>
        <authorList>
            <person name="Copetti D."/>
            <person name="Sanderson M.J."/>
            <person name="Burquez A."/>
            <person name="Wojciechowski M.F."/>
        </authorList>
    </citation>
    <scope>NUCLEOTIDE SEQUENCE</scope>
    <source>
        <strain evidence="2">SGP5-SGP5p</strain>
        <tissue evidence="2">Aerial part</tissue>
    </source>
</reference>
<keyword evidence="3" id="KW-1185">Reference proteome</keyword>
<accession>A0A9Q1GZC9</accession>
<dbReference type="AlphaFoldDB" id="A0A9Q1GZC9"/>
<gene>
    <name evidence="2" type="ORF">Cgig2_009947</name>
</gene>
<evidence type="ECO:0000256" key="1">
    <source>
        <dbReference type="SAM" id="MobiDB-lite"/>
    </source>
</evidence>
<sequence>MEPSAKRQKICPCQELKLPQDAPHPNNGKDVPGYSSDDYSGEEFDAYYQSIEDLITNYELEKVVKVNFSLAKGSTYYFTLKVKNKDDAEQKSCICRAGVYVALAESLNLDELFEDPKFEKMTCVDEEDRKLLMLGGKAEYGAAPIELECTSSLKQSSWVPKTEEARACTFALWNSIHRGFKNVTVEGDCAFLITRIKKKEC</sequence>